<sequence length="923" mass="104333">MAVEDGAGARIAGKPDASSFYLHKFRLYETRSKFYMIGRDKKRTLWRVLKIDRSELSELNIREDATTYSESECNELLNRINEGNRSTGGLKFVTNCYGIVGFVKFLGPYYMLLITRRRQIGAIYGHTIYAVTKSEMIALPNSTISSNLTYSKNENRYKKLLWTVDLTKDFFFSYSYQVMRSLQKNISDSQTGQALYESMFVWNEFLTHGIRNQLKNTLWTVALVYGYFKQTKLSVSGKIFRLTLIARRSRHYAGTRYLKRGVNEKGRVANDVETEQIVFEDIHGGIPTHICSVVQNRGSIPLFWSQETSRLNLKPDIVLHRNDTKYEATRLHFENLVKRYGNPIIILNLIKSEEKKPRESILRSEFANAIEFINKDLPNENRLKFLHWDLHKHSRSKAKGVLTLLGKVATYALNLTGFFHCEVTPALGFDVALGGPVILKDHAGLWSFNFNNNVNNYINNTDGYTINSDGSQEDNMMEDGSQEDKMKGVLRTNCIDCLDRTNVAQYAYGLAALGHQLHALSLIRVPKIDLDAPLADDLMSFYETMGDTLAHQYGGSAAHNKIFSERRGLWKAAVQSQEFFRTLQRYYSNAYMDAEKQAAINLFLGHFQPQQGKPALWELDSDQHCSVGKSGHAFADEYSRSYIKRSLSDGNILCESDSSFSSRTVGQRKPSTLSGRIQQENEKNLCCSTPEISTCGSDVSYSRYTPTMSRRQLFADGDHNFVYEHGESNFLDLDWLSSSGNSCDEEIYDRLNSPVENLLTENINGMNAETISHLCEDGSGIKGKQISDVLVTFLAYPPDCWLQITAGLDGGKNEKGLGEDKKVRGEMGKIHSGNQHDDDDDIYFFATSDDDEHLLGLTDDEMLAEELQLQQFLSNKQIIRENVSMDEAYCNICMESKPLLSTASSASSFASTGVDTASATPMQ</sequence>
<keyword evidence="2" id="KW-0378">Hydrolase</keyword>
<dbReference type="GO" id="GO:0046856">
    <property type="term" value="P:phosphatidylinositol dephosphorylation"/>
    <property type="evidence" value="ECO:0007669"/>
    <property type="project" value="InterPro"/>
</dbReference>
<feature type="domain" description="SAC" evidence="6">
    <location>
        <begin position="161"/>
        <end position="555"/>
    </location>
</feature>
<dbReference type="EMBL" id="JAQQAF010000007">
    <property type="protein sequence ID" value="KAJ8471736.1"/>
    <property type="molecule type" value="Genomic_DNA"/>
</dbReference>
<protein>
    <recommendedName>
        <fullName evidence="6">SAC domain-containing protein</fullName>
    </recommendedName>
</protein>
<evidence type="ECO:0000313" key="7">
    <source>
        <dbReference type="EMBL" id="KAJ8471736.1"/>
    </source>
</evidence>
<accession>A0AAV8P846</accession>
<dbReference type="GO" id="GO:0005774">
    <property type="term" value="C:vacuolar membrane"/>
    <property type="evidence" value="ECO:0007669"/>
    <property type="project" value="UniProtKB-SubCell"/>
</dbReference>
<dbReference type="PROSITE" id="PS50275">
    <property type="entry name" value="SAC"/>
    <property type="match status" value="1"/>
</dbReference>
<name>A0AAV8P846_ENSVE</name>
<evidence type="ECO:0000256" key="3">
    <source>
        <dbReference type="ARBA" id="ARBA00023136"/>
    </source>
</evidence>
<dbReference type="GO" id="GO:0043813">
    <property type="term" value="F:phosphatidylinositol-3,5-bisphosphate 5-phosphatase activity"/>
    <property type="evidence" value="ECO:0007669"/>
    <property type="project" value="InterPro"/>
</dbReference>
<keyword evidence="3" id="KW-0472">Membrane</keyword>
<evidence type="ECO:0000256" key="1">
    <source>
        <dbReference type="ARBA" id="ARBA00004148"/>
    </source>
</evidence>
<proteinExistence type="predicted"/>
<comment type="caution">
    <text evidence="7">The sequence shown here is derived from an EMBL/GenBank/DDBJ whole genome shotgun (WGS) entry which is preliminary data.</text>
</comment>
<dbReference type="InterPro" id="IPR043573">
    <property type="entry name" value="Fig4-like"/>
</dbReference>
<comment type="subunit">
    <text evidence="5">Component of the PI(3,5)P2 regulatory complex at least composed of ATG18, SAC/FIG4, FAB1 and VAC14.</text>
</comment>
<dbReference type="AlphaFoldDB" id="A0AAV8P846"/>
<keyword evidence="8" id="KW-1185">Reference proteome</keyword>
<evidence type="ECO:0000256" key="5">
    <source>
        <dbReference type="ARBA" id="ARBA00023464"/>
    </source>
</evidence>
<dbReference type="Proteomes" id="UP001222027">
    <property type="component" value="Unassembled WGS sequence"/>
</dbReference>
<dbReference type="InterPro" id="IPR002013">
    <property type="entry name" value="SAC_dom"/>
</dbReference>
<comment type="subcellular location">
    <subcellularLocation>
        <location evidence="1">Vacuole membrane</location>
        <topology evidence="1">Peripheral membrane protein</topology>
    </subcellularLocation>
</comment>
<evidence type="ECO:0000313" key="8">
    <source>
        <dbReference type="Proteomes" id="UP001222027"/>
    </source>
</evidence>
<evidence type="ECO:0000256" key="4">
    <source>
        <dbReference type="ARBA" id="ARBA00023337"/>
    </source>
</evidence>
<dbReference type="Pfam" id="PF02383">
    <property type="entry name" value="Syja_N"/>
    <property type="match status" value="1"/>
</dbReference>
<organism evidence="7 8">
    <name type="scientific">Ensete ventricosum</name>
    <name type="common">Abyssinian banana</name>
    <name type="synonym">Musa ensete</name>
    <dbReference type="NCBI Taxonomy" id="4639"/>
    <lineage>
        <taxon>Eukaryota</taxon>
        <taxon>Viridiplantae</taxon>
        <taxon>Streptophyta</taxon>
        <taxon>Embryophyta</taxon>
        <taxon>Tracheophyta</taxon>
        <taxon>Spermatophyta</taxon>
        <taxon>Magnoliopsida</taxon>
        <taxon>Liliopsida</taxon>
        <taxon>Zingiberales</taxon>
        <taxon>Musaceae</taxon>
        <taxon>Ensete</taxon>
    </lineage>
</organism>
<comment type="catalytic activity">
    <reaction evidence="4">
        <text>a 1,2-diacyl-sn-glycero-3-phospho-(1D-myo-inositol-3,5-bisphosphate) + H2O = a 1,2-diacyl-sn-glycero-3-phospho-(1D-myo-inositol-3-phosphate) + phosphate</text>
        <dbReference type="Rhea" id="RHEA:32955"/>
        <dbReference type="ChEBI" id="CHEBI:15377"/>
        <dbReference type="ChEBI" id="CHEBI:43474"/>
        <dbReference type="ChEBI" id="CHEBI:57923"/>
        <dbReference type="ChEBI" id="CHEBI:58088"/>
    </reaction>
</comment>
<gene>
    <name evidence="7" type="ORF">OPV22_026079</name>
</gene>
<dbReference type="PANTHER" id="PTHR45738:SF3">
    <property type="entry name" value="OS03G0182400 PROTEIN"/>
    <property type="match status" value="1"/>
</dbReference>
<evidence type="ECO:0000259" key="6">
    <source>
        <dbReference type="PROSITE" id="PS50275"/>
    </source>
</evidence>
<reference evidence="7 8" key="1">
    <citation type="submission" date="2022-12" db="EMBL/GenBank/DDBJ databases">
        <title>Chromosome-scale assembly of the Ensete ventricosum genome.</title>
        <authorList>
            <person name="Dussert Y."/>
            <person name="Stocks J."/>
            <person name="Wendawek A."/>
            <person name="Woldeyes F."/>
            <person name="Nichols R.A."/>
            <person name="Borrell J.S."/>
        </authorList>
    </citation>
    <scope>NUCLEOTIDE SEQUENCE [LARGE SCALE GENOMIC DNA]</scope>
    <source>
        <strain evidence="8">cv. Maze</strain>
        <tissue evidence="7">Seeds</tissue>
    </source>
</reference>
<dbReference type="PANTHER" id="PTHR45738">
    <property type="entry name" value="POLYPHOSPHOINOSITIDE PHOSPHATASE"/>
    <property type="match status" value="1"/>
</dbReference>
<evidence type="ECO:0000256" key="2">
    <source>
        <dbReference type="ARBA" id="ARBA00022801"/>
    </source>
</evidence>